<feature type="domain" description="Glyoxalase/fosfomycin resistance/dioxygenase" evidence="1">
    <location>
        <begin position="149"/>
        <end position="249"/>
    </location>
</feature>
<dbReference type="Pfam" id="PF22785">
    <property type="entry name" value="Tc-R-P"/>
    <property type="match status" value="1"/>
</dbReference>
<dbReference type="Pfam" id="PF00903">
    <property type="entry name" value="Glyoxalase"/>
    <property type="match status" value="1"/>
</dbReference>
<dbReference type="SUPFAM" id="SSF54593">
    <property type="entry name" value="Glyoxalase/Bleomycin resistance protein/Dihydroxybiphenyl dioxygenase"/>
    <property type="match status" value="1"/>
</dbReference>
<proteinExistence type="predicted"/>
<dbReference type="SUPFAM" id="SSF52799">
    <property type="entry name" value="(Phosphotyrosine protein) phosphatases II"/>
    <property type="match status" value="1"/>
</dbReference>
<dbReference type="InterPro" id="IPR004360">
    <property type="entry name" value="Glyas_Fos-R_dOase_dom"/>
</dbReference>
<accession>A0A2S8FB00</accession>
<dbReference type="InterPro" id="IPR029021">
    <property type="entry name" value="Prot-tyrosine_phosphatase-like"/>
</dbReference>
<dbReference type="AlphaFoldDB" id="A0A2S8FB00"/>
<evidence type="ECO:0000259" key="1">
    <source>
        <dbReference type="Pfam" id="PF00903"/>
    </source>
</evidence>
<dbReference type="Gene3D" id="3.90.190.10">
    <property type="entry name" value="Protein tyrosine phosphatase superfamily"/>
    <property type="match status" value="1"/>
</dbReference>
<evidence type="ECO:0000313" key="3">
    <source>
        <dbReference type="Proteomes" id="UP000238322"/>
    </source>
</evidence>
<name>A0A2S8FB00_9BACT</name>
<dbReference type="CDD" id="cd14498">
    <property type="entry name" value="DSP"/>
    <property type="match status" value="1"/>
</dbReference>
<dbReference type="OrthoDB" id="278239at2"/>
<sequence length="258" mass="28171">MRIIIPDRLWIANALQVRDIRAVLNTGTTAIVDLAMEEKPIAYPRDIVYLRIPLIDGEGNDPAVLETAINALANLIKAKRPVTVACSAGMSRSPGIVAAALASIEGLLLKETLLRVAEMGPCDLSPGLLSDLSQLRPELANIHAVPNLVVVRSQDLDRLCRFYELLGLSFILERHGKGPEHFSTTIDDFVMEIYPARSADQVNSSTGLGFRCQDVGGLVEQLRTQDALIVREPESMPWGLQAIVRDPDGRSIILTQST</sequence>
<reference evidence="2 3" key="1">
    <citation type="submission" date="2018-02" db="EMBL/GenBank/DDBJ databases">
        <title>Comparative genomes isolates from brazilian mangrove.</title>
        <authorList>
            <person name="Araujo J.E."/>
            <person name="Taketani R.G."/>
            <person name="Silva M.C.P."/>
            <person name="Loureco M.V."/>
            <person name="Andreote F.D."/>
        </authorList>
    </citation>
    <scope>NUCLEOTIDE SEQUENCE [LARGE SCALE GENOMIC DNA]</scope>
    <source>
        <strain evidence="2 3">Hex-1 MGV</strain>
    </source>
</reference>
<dbReference type="Gene3D" id="3.10.180.10">
    <property type="entry name" value="2,3-Dihydroxybiphenyl 1,2-Dioxygenase, domain 1"/>
    <property type="match status" value="1"/>
</dbReference>
<dbReference type="EMBL" id="PUHY01000015">
    <property type="protein sequence ID" value="PQO29335.1"/>
    <property type="molecule type" value="Genomic_DNA"/>
</dbReference>
<organism evidence="2 3">
    <name type="scientific">Blastopirellula marina</name>
    <dbReference type="NCBI Taxonomy" id="124"/>
    <lineage>
        <taxon>Bacteria</taxon>
        <taxon>Pseudomonadati</taxon>
        <taxon>Planctomycetota</taxon>
        <taxon>Planctomycetia</taxon>
        <taxon>Pirellulales</taxon>
        <taxon>Pirellulaceae</taxon>
        <taxon>Blastopirellula</taxon>
    </lineage>
</organism>
<protein>
    <recommendedName>
        <fullName evidence="1">Glyoxalase/fosfomycin resistance/dioxygenase domain-containing protein</fullName>
    </recommendedName>
</protein>
<dbReference type="InterPro" id="IPR029068">
    <property type="entry name" value="Glyas_Bleomycin-R_OHBP_Dase"/>
</dbReference>
<dbReference type="RefSeq" id="WP_105332530.1">
    <property type="nucleotide sequence ID" value="NZ_PUHY01000015.1"/>
</dbReference>
<gene>
    <name evidence="2" type="ORF">C5Y83_24960</name>
</gene>
<comment type="caution">
    <text evidence="2">The sequence shown here is derived from an EMBL/GenBank/DDBJ whole genome shotgun (WGS) entry which is preliminary data.</text>
</comment>
<dbReference type="Proteomes" id="UP000238322">
    <property type="component" value="Unassembled WGS sequence"/>
</dbReference>
<evidence type="ECO:0000313" key="2">
    <source>
        <dbReference type="EMBL" id="PQO29335.1"/>
    </source>
</evidence>